<dbReference type="PATRIC" id="fig|93930.3.peg.1117"/>
<comment type="similarity">
    <text evidence="1">Belongs to the eukaryotic ribosomal protein eL8 family.</text>
</comment>
<accession>A0A101ES08</accession>
<dbReference type="InterPro" id="IPR004038">
    <property type="entry name" value="Ribosomal_eL8/eL30/eS12/Gad45"/>
</dbReference>
<protein>
    <submittedName>
        <fullName evidence="3">LSU ribosomal protein L7AE</fullName>
    </submittedName>
</protein>
<dbReference type="Gene3D" id="3.30.1330.30">
    <property type="match status" value="1"/>
</dbReference>
<evidence type="ECO:0000313" key="4">
    <source>
        <dbReference type="Proteomes" id="UP000058636"/>
    </source>
</evidence>
<dbReference type="OMA" id="IRCEINN"/>
<dbReference type="InterPro" id="IPR004037">
    <property type="entry name" value="Ribosomal_eL8-like_CS"/>
</dbReference>
<dbReference type="Proteomes" id="UP000058636">
    <property type="component" value="Unassembled WGS sequence"/>
</dbReference>
<dbReference type="GO" id="GO:0005840">
    <property type="term" value="C:ribosome"/>
    <property type="evidence" value="ECO:0007669"/>
    <property type="project" value="UniProtKB-KW"/>
</dbReference>
<name>A0A101ES08_9THEM</name>
<feature type="domain" description="Ribosomal protein eL8/eL30/eS12/Gadd45" evidence="2">
    <location>
        <begin position="8"/>
        <end position="90"/>
    </location>
</feature>
<dbReference type="InterPro" id="IPR029064">
    <property type="entry name" value="Ribosomal_eL30-like_sf"/>
</dbReference>
<reference evidence="3 4" key="1">
    <citation type="journal article" date="2015" name="MBio">
        <title>Genome-Resolved Metagenomic Analysis Reveals Roles for Candidate Phyla and Other Microbial Community Members in Biogeochemical Transformations in Oil Reservoirs.</title>
        <authorList>
            <person name="Hu P."/>
            <person name="Tom L."/>
            <person name="Singh A."/>
            <person name="Thomas B.C."/>
            <person name="Baker B.J."/>
            <person name="Piceno Y.M."/>
            <person name="Andersen G.L."/>
            <person name="Banfield J.F."/>
        </authorList>
    </citation>
    <scope>NUCLEOTIDE SEQUENCE [LARGE SCALE GENOMIC DNA]</scope>
    <source>
        <strain evidence="3">46_26</strain>
    </source>
</reference>
<comment type="caution">
    <text evidence="3">The sequence shown here is derived from an EMBL/GenBank/DDBJ whole genome shotgun (WGS) entry which is preliminary data.</text>
</comment>
<dbReference type="GO" id="GO:1990904">
    <property type="term" value="C:ribonucleoprotein complex"/>
    <property type="evidence" value="ECO:0007669"/>
    <property type="project" value="InterPro"/>
</dbReference>
<dbReference type="RefSeq" id="WP_004080915.1">
    <property type="nucleotide sequence ID" value="NZ_DAITJQ010000003.1"/>
</dbReference>
<organism evidence="3 4">
    <name type="scientific">Thermotoga petrophila</name>
    <dbReference type="NCBI Taxonomy" id="93929"/>
    <lineage>
        <taxon>Bacteria</taxon>
        <taxon>Thermotogati</taxon>
        <taxon>Thermotogota</taxon>
        <taxon>Thermotogae</taxon>
        <taxon>Thermotogales</taxon>
        <taxon>Thermotogaceae</taxon>
        <taxon>Thermotoga</taxon>
    </lineage>
</organism>
<dbReference type="SUPFAM" id="SSF55315">
    <property type="entry name" value="L30e-like"/>
    <property type="match status" value="1"/>
</dbReference>
<dbReference type="EMBL" id="LGFG01000015">
    <property type="protein sequence ID" value="KUK23580.1"/>
    <property type="molecule type" value="Genomic_DNA"/>
</dbReference>
<sequence length="104" mass="12190">MEDQIRRKVYSYIGFAVRARKIVFGKERIRAYIRSPREKKLIIIAEDTSERMKRDTIMRCENKKVPYVIMFSKEELGRLLDKPAVSVIGLEEDNLIDAILGMVK</sequence>
<evidence type="ECO:0000313" key="3">
    <source>
        <dbReference type="EMBL" id="KUK23580.1"/>
    </source>
</evidence>
<dbReference type="Pfam" id="PF01248">
    <property type="entry name" value="Ribosomal_L7Ae"/>
    <property type="match status" value="1"/>
</dbReference>
<keyword evidence="3" id="KW-0687">Ribonucleoprotein</keyword>
<dbReference type="GO" id="GO:0042254">
    <property type="term" value="P:ribosome biogenesis"/>
    <property type="evidence" value="ECO:0007669"/>
    <property type="project" value="InterPro"/>
</dbReference>
<evidence type="ECO:0000259" key="2">
    <source>
        <dbReference type="Pfam" id="PF01248"/>
    </source>
</evidence>
<keyword evidence="3" id="KW-0689">Ribosomal protein</keyword>
<dbReference type="AlphaFoldDB" id="A0A101ES08"/>
<dbReference type="SMR" id="A0A101ES08"/>
<dbReference type="PROSITE" id="PS01082">
    <property type="entry name" value="RIBOSOMAL_L7AE"/>
    <property type="match status" value="1"/>
</dbReference>
<proteinExistence type="inferred from homology"/>
<evidence type="ECO:0000256" key="1">
    <source>
        <dbReference type="ARBA" id="ARBA00007337"/>
    </source>
</evidence>
<gene>
    <name evidence="3" type="ORF">XD57_0334</name>
</gene>